<proteinExistence type="predicted"/>
<feature type="non-terminal residue" evidence="1">
    <location>
        <position position="32"/>
    </location>
</feature>
<accession>A0A5J4PUJ3</accession>
<gene>
    <name evidence="1" type="ORF">EZS27_036052</name>
</gene>
<name>A0A5J4PUJ3_9ZZZZ</name>
<dbReference type="AlphaFoldDB" id="A0A5J4PUJ3"/>
<evidence type="ECO:0000313" key="1">
    <source>
        <dbReference type="EMBL" id="KAA6313125.1"/>
    </source>
</evidence>
<protein>
    <submittedName>
        <fullName evidence="1">Uncharacterized protein</fullName>
    </submittedName>
</protein>
<sequence length="32" mass="3711">MRTNTVYDCSVIELNKHSHEKVNISVVENHLT</sequence>
<dbReference type="EMBL" id="SNRY01006201">
    <property type="protein sequence ID" value="KAA6313125.1"/>
    <property type="molecule type" value="Genomic_DNA"/>
</dbReference>
<reference evidence="1" key="1">
    <citation type="submission" date="2019-03" db="EMBL/GenBank/DDBJ databases">
        <title>Single cell metagenomics reveals metabolic interactions within the superorganism composed of flagellate Streblomastix strix and complex community of Bacteroidetes bacteria on its surface.</title>
        <authorList>
            <person name="Treitli S.C."/>
            <person name="Kolisko M."/>
            <person name="Husnik F."/>
            <person name="Keeling P."/>
            <person name="Hampl V."/>
        </authorList>
    </citation>
    <scope>NUCLEOTIDE SEQUENCE</scope>
    <source>
        <strain evidence="1">STM</strain>
    </source>
</reference>
<comment type="caution">
    <text evidence="1">The sequence shown here is derived from an EMBL/GenBank/DDBJ whole genome shotgun (WGS) entry which is preliminary data.</text>
</comment>
<organism evidence="1">
    <name type="scientific">termite gut metagenome</name>
    <dbReference type="NCBI Taxonomy" id="433724"/>
    <lineage>
        <taxon>unclassified sequences</taxon>
        <taxon>metagenomes</taxon>
        <taxon>organismal metagenomes</taxon>
    </lineage>
</organism>